<dbReference type="InterPro" id="IPR050563">
    <property type="entry name" value="4-hydroxybenzoyl-CoA_TE"/>
</dbReference>
<evidence type="ECO:0000313" key="4">
    <source>
        <dbReference type="Proteomes" id="UP000199445"/>
    </source>
</evidence>
<dbReference type="GO" id="GO:0047617">
    <property type="term" value="F:fatty acyl-CoA hydrolase activity"/>
    <property type="evidence" value="ECO:0007669"/>
    <property type="project" value="TreeGrafter"/>
</dbReference>
<evidence type="ECO:0000256" key="1">
    <source>
        <dbReference type="ARBA" id="ARBA00005953"/>
    </source>
</evidence>
<gene>
    <name evidence="3" type="ORF">SAMN05216429_11056</name>
</gene>
<dbReference type="Proteomes" id="UP000199445">
    <property type="component" value="Unassembled WGS sequence"/>
</dbReference>
<comment type="similarity">
    <text evidence="1">Belongs to the 4-hydroxybenzoyl-CoA thioesterase family.</text>
</comment>
<accession>A0A1I3WQA2</accession>
<keyword evidence="2 3" id="KW-0378">Hydrolase</keyword>
<dbReference type="RefSeq" id="WP_091705761.1">
    <property type="nucleotide sequence ID" value="NZ_BMYN01000006.1"/>
</dbReference>
<evidence type="ECO:0000256" key="2">
    <source>
        <dbReference type="ARBA" id="ARBA00022801"/>
    </source>
</evidence>
<dbReference type="PANTHER" id="PTHR31793">
    <property type="entry name" value="4-HYDROXYBENZOYL-COA THIOESTERASE FAMILY MEMBER"/>
    <property type="match status" value="1"/>
</dbReference>
<dbReference type="EMBL" id="FOSC01000010">
    <property type="protein sequence ID" value="SFK09027.1"/>
    <property type="molecule type" value="Genomic_DNA"/>
</dbReference>
<dbReference type="Gene3D" id="3.10.129.10">
    <property type="entry name" value="Hotdog Thioesterase"/>
    <property type="match status" value="1"/>
</dbReference>
<dbReference type="PANTHER" id="PTHR31793:SF27">
    <property type="entry name" value="NOVEL THIOESTERASE SUPERFAMILY DOMAIN AND SAPOSIN A-TYPE DOMAIN CONTAINING PROTEIN (0610012H03RIK)"/>
    <property type="match status" value="1"/>
</dbReference>
<reference evidence="3 4" key="1">
    <citation type="submission" date="2016-10" db="EMBL/GenBank/DDBJ databases">
        <authorList>
            <person name="de Groot N.N."/>
        </authorList>
    </citation>
    <scope>NUCLEOTIDE SEQUENCE [LARGE SCALE GENOMIC DNA]</scope>
    <source>
        <strain evidence="3 4">IBRC-M 10445</strain>
    </source>
</reference>
<dbReference type="CDD" id="cd00586">
    <property type="entry name" value="4HBT"/>
    <property type="match status" value="1"/>
</dbReference>
<keyword evidence="4" id="KW-1185">Reference proteome</keyword>
<protein>
    <submittedName>
        <fullName evidence="3">Acyl-CoA thioester hydrolase</fullName>
    </submittedName>
</protein>
<proteinExistence type="inferred from homology"/>
<dbReference type="OrthoDB" id="9800856at2"/>
<dbReference type="Pfam" id="PF13279">
    <property type="entry name" value="4HBT_2"/>
    <property type="match status" value="1"/>
</dbReference>
<dbReference type="AlphaFoldDB" id="A0A1I3WQA2"/>
<name>A0A1I3WQA2_9GAMM</name>
<dbReference type="SUPFAM" id="SSF54637">
    <property type="entry name" value="Thioesterase/thiol ester dehydrase-isomerase"/>
    <property type="match status" value="1"/>
</dbReference>
<organism evidence="3 4">
    <name type="scientific">Marinobacter persicus</name>
    <dbReference type="NCBI Taxonomy" id="930118"/>
    <lineage>
        <taxon>Bacteria</taxon>
        <taxon>Pseudomonadati</taxon>
        <taxon>Pseudomonadota</taxon>
        <taxon>Gammaproteobacteria</taxon>
        <taxon>Pseudomonadales</taxon>
        <taxon>Marinobacteraceae</taxon>
        <taxon>Marinobacter</taxon>
    </lineage>
</organism>
<dbReference type="InterPro" id="IPR029069">
    <property type="entry name" value="HotDog_dom_sf"/>
</dbReference>
<evidence type="ECO:0000313" key="3">
    <source>
        <dbReference type="EMBL" id="SFK09027.1"/>
    </source>
</evidence>
<sequence>MIYADAQVKIPFHDIDIMEIAWHGHYVKYFEIARCELLDKLDYDHHRMRESGYAWPVIDMHLRYARPARYNQVLNVRAILKEWENRLKIDYLITDVETGERLTRGHTVQVALDISNWEMCFASPQVLLDKVARLQGVTP</sequence>